<protein>
    <submittedName>
        <fullName evidence="5">Zinc finger, C2H2 type family protein</fullName>
    </submittedName>
</protein>
<dbReference type="PROSITE" id="PS50157">
    <property type="entry name" value="ZINC_FINGER_C2H2_2"/>
    <property type="match status" value="1"/>
</dbReference>
<keyword evidence="1" id="KW-0479">Metal-binding</keyword>
<feature type="compositionally biased region" description="Polar residues" evidence="3">
    <location>
        <begin position="1"/>
        <end position="33"/>
    </location>
</feature>
<name>W7WX37_TETTS</name>
<sequence length="196" mass="22869">MYGYNQPQMQDFDHQGSSQLQMPQANKPQQANILISPPPAQSSYEDQVNYYQQEACRLYIANVVLTNQVKELLQEKNDLLQKYQKLEKRQLDTQQSLAEEKKKRHRRAAHEIERHYKCPQETCQKSYGSEGSLAQHIKLKHPDFFQIISANISQTLQAMRVDQPLDSKAEYTDYDEEDESDTSSKGKQKQKDSKEK</sequence>
<gene>
    <name evidence="5" type="ORF">TTHERM_000852738</name>
</gene>
<proteinExistence type="predicted"/>
<evidence type="ECO:0000313" key="5">
    <source>
        <dbReference type="EMBL" id="EWS71365.1"/>
    </source>
</evidence>
<dbReference type="RefSeq" id="XP_012656098.1">
    <property type="nucleotide sequence ID" value="XM_012800644.1"/>
</dbReference>
<keyword evidence="1" id="KW-0862">Zinc</keyword>
<dbReference type="InterPro" id="IPR013087">
    <property type="entry name" value="Znf_C2H2_type"/>
</dbReference>
<evidence type="ECO:0000256" key="3">
    <source>
        <dbReference type="SAM" id="MobiDB-lite"/>
    </source>
</evidence>
<dbReference type="OrthoDB" id="21530at2759"/>
<evidence type="ECO:0000256" key="1">
    <source>
        <dbReference type="PROSITE-ProRule" id="PRU00042"/>
    </source>
</evidence>
<feature type="region of interest" description="Disordered" evidence="3">
    <location>
        <begin position="167"/>
        <end position="196"/>
    </location>
</feature>
<dbReference type="InParanoid" id="W7WX37"/>
<dbReference type="Gene3D" id="3.30.160.60">
    <property type="entry name" value="Classic Zinc Finger"/>
    <property type="match status" value="1"/>
</dbReference>
<keyword evidence="6" id="KW-1185">Reference proteome</keyword>
<evidence type="ECO:0000313" key="6">
    <source>
        <dbReference type="Proteomes" id="UP000009168"/>
    </source>
</evidence>
<dbReference type="AlphaFoldDB" id="W7WX37"/>
<dbReference type="KEGG" id="tet:TTHERM_000852738"/>
<feature type="compositionally biased region" description="Acidic residues" evidence="3">
    <location>
        <begin position="172"/>
        <end position="181"/>
    </location>
</feature>
<feature type="coiled-coil region" evidence="2">
    <location>
        <begin position="62"/>
        <end position="103"/>
    </location>
</feature>
<dbReference type="GeneID" id="24440918"/>
<keyword evidence="1" id="KW-0863">Zinc-finger</keyword>
<feature type="domain" description="C2H2-type" evidence="4">
    <location>
        <begin position="116"/>
        <end position="141"/>
    </location>
</feature>
<accession>W7WX37</accession>
<dbReference type="Proteomes" id="UP000009168">
    <property type="component" value="Unassembled WGS sequence"/>
</dbReference>
<dbReference type="GO" id="GO:0008270">
    <property type="term" value="F:zinc ion binding"/>
    <property type="evidence" value="ECO:0007669"/>
    <property type="project" value="UniProtKB-KW"/>
</dbReference>
<organism evidence="5 6">
    <name type="scientific">Tetrahymena thermophila (strain SB210)</name>
    <dbReference type="NCBI Taxonomy" id="312017"/>
    <lineage>
        <taxon>Eukaryota</taxon>
        <taxon>Sar</taxon>
        <taxon>Alveolata</taxon>
        <taxon>Ciliophora</taxon>
        <taxon>Intramacronucleata</taxon>
        <taxon>Oligohymenophorea</taxon>
        <taxon>Hymenostomatida</taxon>
        <taxon>Tetrahymenina</taxon>
        <taxon>Tetrahymenidae</taxon>
        <taxon>Tetrahymena</taxon>
    </lineage>
</organism>
<reference evidence="6" key="1">
    <citation type="journal article" date="2006" name="PLoS Biol.">
        <title>Macronuclear genome sequence of the ciliate Tetrahymena thermophila, a model eukaryote.</title>
        <authorList>
            <person name="Eisen J.A."/>
            <person name="Coyne R.S."/>
            <person name="Wu M."/>
            <person name="Wu D."/>
            <person name="Thiagarajan M."/>
            <person name="Wortman J.R."/>
            <person name="Badger J.H."/>
            <person name="Ren Q."/>
            <person name="Amedeo P."/>
            <person name="Jones K.M."/>
            <person name="Tallon L.J."/>
            <person name="Delcher A.L."/>
            <person name="Salzberg S.L."/>
            <person name="Silva J.C."/>
            <person name="Haas B.J."/>
            <person name="Majoros W.H."/>
            <person name="Farzad M."/>
            <person name="Carlton J.M."/>
            <person name="Smith R.K. Jr."/>
            <person name="Garg J."/>
            <person name="Pearlman R.E."/>
            <person name="Karrer K.M."/>
            <person name="Sun L."/>
            <person name="Manning G."/>
            <person name="Elde N.C."/>
            <person name="Turkewitz A.P."/>
            <person name="Asai D.J."/>
            <person name="Wilkes D.E."/>
            <person name="Wang Y."/>
            <person name="Cai H."/>
            <person name="Collins K."/>
            <person name="Stewart B.A."/>
            <person name="Lee S.R."/>
            <person name="Wilamowska K."/>
            <person name="Weinberg Z."/>
            <person name="Ruzzo W.L."/>
            <person name="Wloga D."/>
            <person name="Gaertig J."/>
            <person name="Frankel J."/>
            <person name="Tsao C.-C."/>
            <person name="Gorovsky M.A."/>
            <person name="Keeling P.J."/>
            <person name="Waller R.F."/>
            <person name="Patron N.J."/>
            <person name="Cherry J.M."/>
            <person name="Stover N.A."/>
            <person name="Krieger C.J."/>
            <person name="del Toro C."/>
            <person name="Ryder H.F."/>
            <person name="Williamson S.C."/>
            <person name="Barbeau R.A."/>
            <person name="Hamilton E.P."/>
            <person name="Orias E."/>
        </authorList>
    </citation>
    <scope>NUCLEOTIDE SEQUENCE [LARGE SCALE GENOMIC DNA]</scope>
    <source>
        <strain evidence="6">SB210</strain>
    </source>
</reference>
<feature type="region of interest" description="Disordered" evidence="3">
    <location>
        <begin position="1"/>
        <end position="38"/>
    </location>
</feature>
<dbReference type="SMART" id="SM00355">
    <property type="entry name" value="ZnF_C2H2"/>
    <property type="match status" value="1"/>
</dbReference>
<keyword evidence="2" id="KW-0175">Coiled coil</keyword>
<dbReference type="EMBL" id="GG662311">
    <property type="protein sequence ID" value="EWS71365.1"/>
    <property type="molecule type" value="Genomic_DNA"/>
</dbReference>
<evidence type="ECO:0000259" key="4">
    <source>
        <dbReference type="PROSITE" id="PS50157"/>
    </source>
</evidence>
<dbReference type="PROSITE" id="PS00028">
    <property type="entry name" value="ZINC_FINGER_C2H2_1"/>
    <property type="match status" value="1"/>
</dbReference>
<evidence type="ECO:0000256" key="2">
    <source>
        <dbReference type="SAM" id="Coils"/>
    </source>
</evidence>